<dbReference type="HOGENOM" id="CLU_1400695_0_0_6"/>
<dbReference type="Gene3D" id="3.30.1400.10">
    <property type="entry name" value="ZipA, C-terminal FtsZ-binding domain"/>
    <property type="match status" value="1"/>
</dbReference>
<feature type="domain" description="ZipA C-terminal FtsZ-binding" evidence="3">
    <location>
        <begin position="78"/>
        <end position="187"/>
    </location>
</feature>
<accession>A0A0A8E6G0</accession>
<dbReference type="InterPro" id="IPR036765">
    <property type="entry name" value="ZipA_FtsZ-bd_C_sf"/>
</dbReference>
<dbReference type="KEGG" id="fgu:SD28_03390"/>
<keyword evidence="2" id="KW-0812">Transmembrane</keyword>
<keyword evidence="5" id="KW-1185">Reference proteome</keyword>
<name>A0A0A8E6G0_9GAMM</name>
<comment type="similarity">
    <text evidence="1">Belongs to the ZipA family.</text>
</comment>
<dbReference type="InterPro" id="IPR007449">
    <property type="entry name" value="ZipA_FtsZ-bd_C"/>
</dbReference>
<dbReference type="STRING" id="594679.SD28_03390"/>
<dbReference type="AlphaFoldDB" id="A0A0A8E6G0"/>
<dbReference type="GO" id="GO:0090529">
    <property type="term" value="P:cell septum assembly"/>
    <property type="evidence" value="ECO:0007669"/>
    <property type="project" value="InterPro"/>
</dbReference>
<evidence type="ECO:0000256" key="2">
    <source>
        <dbReference type="RuleBase" id="RU003613"/>
    </source>
</evidence>
<keyword evidence="2" id="KW-1003">Cell membrane</keyword>
<evidence type="ECO:0000313" key="4">
    <source>
        <dbReference type="EMBL" id="AJC49539.1"/>
    </source>
</evidence>
<sequence>MSLILVLVLILVVLIIVDFFRKSLRLKQKMTLENIEKKSSELLANQLKNNFSDDIVEIQLEYPLLREGYLLLYFESIEPIEIKKLATQLKYCDLRYTGDKVFQKIDHGDVIFSILPDDEKQEFESVNEGSVNGIIAVMNFKKLSALGYDIKTCYELMMDILETLNKTYNGTLMNEHRVRLTKKDRQSFLEVII</sequence>
<dbReference type="RefSeq" id="WP_039125760.1">
    <property type="nucleotide sequence ID" value="NZ_CP010427.1"/>
</dbReference>
<dbReference type="EMBL" id="CP010427">
    <property type="protein sequence ID" value="AJC49539.1"/>
    <property type="molecule type" value="Genomic_DNA"/>
</dbReference>
<evidence type="ECO:0000259" key="3">
    <source>
        <dbReference type="Pfam" id="PF04354"/>
    </source>
</evidence>
<reference evidence="4 5" key="1">
    <citation type="submission" date="2014-12" db="EMBL/GenBank/DDBJ databases">
        <title>Complete genome sequence of Francisella guanzhouensis strain 08HL01032 isolated from air-conditioning system in China.</title>
        <authorList>
            <person name="Svensson D."/>
            <person name="Ohrman C."/>
            <person name="Backman S."/>
            <person name="Karlsson E."/>
            <person name="Nilsson E."/>
            <person name="Bystrom M."/>
            <person name="Larkeryd A."/>
            <person name="Stenberg P."/>
            <person name="Scholtz H.C."/>
            <person name="Forsman M."/>
            <person name="Sjodin A."/>
        </authorList>
    </citation>
    <scope>NUCLEOTIDE SEQUENCE [LARGE SCALE GENOMIC DNA]</scope>
    <source>
        <strain evidence="4 5">08HL01032</strain>
    </source>
</reference>
<keyword evidence="2" id="KW-0472">Membrane</keyword>
<organism evidence="4 5">
    <name type="scientific">Allofrancisella guangzhouensis</name>
    <dbReference type="NCBI Taxonomy" id="594679"/>
    <lineage>
        <taxon>Bacteria</taxon>
        <taxon>Pseudomonadati</taxon>
        <taxon>Pseudomonadota</taxon>
        <taxon>Gammaproteobacteria</taxon>
        <taxon>Thiotrichales</taxon>
        <taxon>Francisellaceae</taxon>
        <taxon>Allofrancisella</taxon>
    </lineage>
</organism>
<comment type="function">
    <text evidence="1">Essential cell division protein that stabilizes the FtsZ protofilaments by cross-linking them and that serves as a cytoplasmic membrane anchor for the Z ring. Also required for the recruitment to the septal ring of downstream cell division proteins.</text>
</comment>
<gene>
    <name evidence="4" type="ORF">SD28_03390</name>
</gene>
<dbReference type="Pfam" id="PF04354">
    <property type="entry name" value="ZipA_C"/>
    <property type="match status" value="1"/>
</dbReference>
<evidence type="ECO:0000256" key="1">
    <source>
        <dbReference type="RuleBase" id="RU003612"/>
    </source>
</evidence>
<dbReference type="SUPFAM" id="SSF64383">
    <property type="entry name" value="Cell-division protein ZipA, C-terminal domain"/>
    <property type="match status" value="1"/>
</dbReference>
<evidence type="ECO:0000313" key="5">
    <source>
        <dbReference type="Proteomes" id="UP000031104"/>
    </source>
</evidence>
<comment type="subcellular location">
    <subcellularLocation>
        <location evidence="2">Cell inner membrane</location>
        <topology evidence="2">Single-pass type I membrane protein</topology>
    </subcellularLocation>
</comment>
<keyword evidence="1" id="KW-0131">Cell cycle</keyword>
<dbReference type="GO" id="GO:0005886">
    <property type="term" value="C:plasma membrane"/>
    <property type="evidence" value="ECO:0007669"/>
    <property type="project" value="UniProtKB-SubCell"/>
</dbReference>
<protein>
    <recommendedName>
        <fullName evidence="1">Cell division protein ZipA</fullName>
    </recommendedName>
</protein>
<dbReference type="OrthoDB" id="5604271at2"/>
<dbReference type="Proteomes" id="UP000031104">
    <property type="component" value="Chromosome"/>
</dbReference>
<proteinExistence type="inferred from homology"/>
<keyword evidence="2" id="KW-0997">Cell inner membrane</keyword>
<keyword evidence="1" id="KW-0132">Cell division</keyword>